<dbReference type="InterPro" id="IPR013097">
    <property type="entry name" value="Dabb"/>
</dbReference>
<keyword evidence="3" id="KW-1185">Reference proteome</keyword>
<dbReference type="PROSITE" id="PS51502">
    <property type="entry name" value="S_R_A_B_BARREL"/>
    <property type="match status" value="1"/>
</dbReference>
<name>A0ABY6TV11_BIOOC</name>
<dbReference type="Pfam" id="PF07876">
    <property type="entry name" value="Dabb"/>
    <property type="match status" value="1"/>
</dbReference>
<organism evidence="2 3">
    <name type="scientific">Bionectria ochroleuca</name>
    <name type="common">Gliocladium roseum</name>
    <dbReference type="NCBI Taxonomy" id="29856"/>
    <lineage>
        <taxon>Eukaryota</taxon>
        <taxon>Fungi</taxon>
        <taxon>Dikarya</taxon>
        <taxon>Ascomycota</taxon>
        <taxon>Pezizomycotina</taxon>
        <taxon>Sordariomycetes</taxon>
        <taxon>Hypocreomycetidae</taxon>
        <taxon>Hypocreales</taxon>
        <taxon>Bionectriaceae</taxon>
        <taxon>Clonostachys</taxon>
    </lineage>
</organism>
<dbReference type="Proteomes" id="UP000766486">
    <property type="component" value="Unassembled WGS sequence"/>
</dbReference>
<reference evidence="2 3" key="1">
    <citation type="submission" date="2019-06" db="EMBL/GenBank/DDBJ databases">
        <authorList>
            <person name="Broberg M."/>
        </authorList>
    </citation>
    <scope>NUCLEOTIDE SEQUENCE [LARGE SCALE GENOMIC DNA]</scope>
</reference>
<dbReference type="InterPro" id="IPR011008">
    <property type="entry name" value="Dimeric_a/b-barrel"/>
</dbReference>
<comment type="caution">
    <text evidence="2">The sequence shown here is derived from an EMBL/GenBank/DDBJ whole genome shotgun (WGS) entry which is preliminary data.</text>
</comment>
<accession>A0ABY6TV11</accession>
<dbReference type="EMBL" id="CABFNS010000617">
    <property type="protein sequence ID" value="VUC22499.1"/>
    <property type="molecule type" value="Genomic_DNA"/>
</dbReference>
<sequence length="164" mass="18606">MKNRSSLVCAGVALILLITVFLCNPRHPFTVPFYILSDVSDLSNPVTHVAIFKIKASTRAADIHKLANGMMELKEKCIHPIWEKPYIRSIHGGANHAVETKVIPPDVKGHKSGITHSFIIEFDAVEHRDYYLLTDPAYQKFQEDVKDYLDDDIISIDFQHGKYT</sequence>
<evidence type="ECO:0000313" key="3">
    <source>
        <dbReference type="Proteomes" id="UP000766486"/>
    </source>
</evidence>
<proteinExistence type="predicted"/>
<evidence type="ECO:0000259" key="1">
    <source>
        <dbReference type="PROSITE" id="PS51502"/>
    </source>
</evidence>
<evidence type="ECO:0000313" key="2">
    <source>
        <dbReference type="EMBL" id="VUC22499.1"/>
    </source>
</evidence>
<protein>
    <recommendedName>
        <fullName evidence="1">Stress-response A/B barrel domain-containing protein</fullName>
    </recommendedName>
</protein>
<dbReference type="SMART" id="SM00886">
    <property type="entry name" value="Dabb"/>
    <property type="match status" value="1"/>
</dbReference>
<feature type="domain" description="Stress-response A/B barrel" evidence="1">
    <location>
        <begin position="46"/>
        <end position="158"/>
    </location>
</feature>
<dbReference type="Gene3D" id="3.30.70.100">
    <property type="match status" value="1"/>
</dbReference>
<gene>
    <name evidence="2" type="ORF">CLO192961_LOCUS87822</name>
</gene>
<dbReference type="SUPFAM" id="SSF54909">
    <property type="entry name" value="Dimeric alpha+beta barrel"/>
    <property type="match status" value="1"/>
</dbReference>